<feature type="domain" description="Sulfotransferase" evidence="4">
    <location>
        <begin position="76"/>
        <end position="337"/>
    </location>
</feature>
<evidence type="ECO:0000256" key="3">
    <source>
        <dbReference type="RuleBase" id="RU361155"/>
    </source>
</evidence>
<protein>
    <recommendedName>
        <fullName evidence="3">Sulfotransferase</fullName>
        <ecNumber evidence="3">2.8.2.-</ecNumber>
    </recommendedName>
</protein>
<organism evidence="5">
    <name type="scientific">Daucus carota subsp. sativus</name>
    <name type="common">Carrot</name>
    <dbReference type="NCBI Taxonomy" id="79200"/>
    <lineage>
        <taxon>Eukaryota</taxon>
        <taxon>Viridiplantae</taxon>
        <taxon>Streptophyta</taxon>
        <taxon>Embryophyta</taxon>
        <taxon>Tracheophyta</taxon>
        <taxon>Spermatophyta</taxon>
        <taxon>Magnoliopsida</taxon>
        <taxon>eudicotyledons</taxon>
        <taxon>Gunneridae</taxon>
        <taxon>Pentapetalae</taxon>
        <taxon>asterids</taxon>
        <taxon>campanulids</taxon>
        <taxon>Apiales</taxon>
        <taxon>Apiaceae</taxon>
        <taxon>Apioideae</taxon>
        <taxon>Scandiceae</taxon>
        <taxon>Daucinae</taxon>
        <taxon>Daucus</taxon>
        <taxon>Daucus sect. Daucus</taxon>
    </lineage>
</organism>
<reference evidence="5" key="1">
    <citation type="journal article" date="2016" name="Nat. Genet.">
        <title>A high-quality carrot genome assembly provides new insights into carotenoid accumulation and asterid genome evolution.</title>
        <authorList>
            <person name="Iorizzo M."/>
            <person name="Ellison S."/>
            <person name="Senalik D."/>
            <person name="Zeng P."/>
            <person name="Satapoomin P."/>
            <person name="Huang J."/>
            <person name="Bowman M."/>
            <person name="Iovene M."/>
            <person name="Sanseverino W."/>
            <person name="Cavagnaro P."/>
            <person name="Yildiz M."/>
            <person name="Macko-Podgorni A."/>
            <person name="Moranska E."/>
            <person name="Grzebelus E."/>
            <person name="Grzebelus D."/>
            <person name="Ashrafi H."/>
            <person name="Zheng Z."/>
            <person name="Cheng S."/>
            <person name="Spooner D."/>
            <person name="Van Deynze A."/>
            <person name="Simon P."/>
        </authorList>
    </citation>
    <scope>NUCLEOTIDE SEQUENCE [LARGE SCALE GENOMIC DNA]</scope>
    <source>
        <tissue evidence="5">Leaf</tissue>
    </source>
</reference>
<comment type="similarity">
    <text evidence="1 3">Belongs to the sulfotransferase 1 family.</text>
</comment>
<dbReference type="InterPro" id="IPR000863">
    <property type="entry name" value="Sulfotransferase_dom"/>
</dbReference>
<evidence type="ECO:0000313" key="7">
    <source>
        <dbReference type="Proteomes" id="UP000077755"/>
    </source>
</evidence>
<dbReference type="OMA" id="EMRIDMI"/>
<proteinExistence type="inferred from homology"/>
<dbReference type="EC" id="2.8.2.-" evidence="3"/>
<gene>
    <name evidence="5" type="ORF">DCAR_007953</name>
    <name evidence="6" type="ORF">DCAR_0208990</name>
</gene>
<dbReference type="EMBL" id="LNRQ01000002">
    <property type="protein sequence ID" value="KZN07116.1"/>
    <property type="molecule type" value="Genomic_DNA"/>
</dbReference>
<keyword evidence="2 3" id="KW-0808">Transferase</keyword>
<dbReference type="Pfam" id="PF00685">
    <property type="entry name" value="Sulfotransfer_1"/>
    <property type="match status" value="1"/>
</dbReference>
<dbReference type="EMBL" id="CP093344">
    <property type="protein sequence ID" value="WOG89751.1"/>
    <property type="molecule type" value="Genomic_DNA"/>
</dbReference>
<evidence type="ECO:0000313" key="5">
    <source>
        <dbReference type="EMBL" id="KZN07116.1"/>
    </source>
</evidence>
<evidence type="ECO:0000256" key="2">
    <source>
        <dbReference type="ARBA" id="ARBA00022679"/>
    </source>
</evidence>
<dbReference type="Proteomes" id="UP000077755">
    <property type="component" value="Chromosome 2"/>
</dbReference>
<dbReference type="Gramene" id="KZN07116">
    <property type="protein sequence ID" value="KZN07116"/>
    <property type="gene ID" value="DCAR_007953"/>
</dbReference>
<dbReference type="SUPFAM" id="SSF52540">
    <property type="entry name" value="P-loop containing nucleoside triphosphate hydrolases"/>
    <property type="match status" value="1"/>
</dbReference>
<dbReference type="GO" id="GO:0008146">
    <property type="term" value="F:sulfotransferase activity"/>
    <property type="evidence" value="ECO:0007669"/>
    <property type="project" value="InterPro"/>
</dbReference>
<dbReference type="AlphaFoldDB" id="A0A166EY13"/>
<keyword evidence="7" id="KW-1185">Reference proteome</keyword>
<name>A0A166EY13_DAUCS</name>
<evidence type="ECO:0000313" key="6">
    <source>
        <dbReference type="EMBL" id="WOG89751.1"/>
    </source>
</evidence>
<dbReference type="InterPro" id="IPR027417">
    <property type="entry name" value="P-loop_NTPase"/>
</dbReference>
<evidence type="ECO:0000256" key="1">
    <source>
        <dbReference type="ARBA" id="ARBA00005771"/>
    </source>
</evidence>
<accession>A0A166EY13</accession>
<evidence type="ECO:0000259" key="4">
    <source>
        <dbReference type="Pfam" id="PF00685"/>
    </source>
</evidence>
<sequence length="340" mass="39025">MMEPKVSQPLEPYPAPFKPINGEIVYSQEFIDLLSTLPKEKDSFGVDIYQYNGFWWPEVAVHCMIESLNYFQPRKNDVFLATAPKSGTTWLKAIVYTLLNRQVHHPQDPHHPLLTTNPHQLVPFLELLEHSEYETLSNSSESSTRIFGSHLPAASLPKSVTEENESFNCKIVYLCRDIKDTFVSFFHFVIKHVDPSSTSLEKVFDLYSRGLNGAGPVWDQIMGYWKESLERPDKVLFIKYEDMKREPRIQARRLALFLGKPLSEEEENSGMLDQIISLCSFDHMKNLEVSKSGTTRHGIKNNTFYRSGQVGDWKNYLTAGMAAKLDHITREKFRGSGLSL</sequence>
<dbReference type="Gene3D" id="3.40.50.300">
    <property type="entry name" value="P-loop containing nucleotide triphosphate hydrolases"/>
    <property type="match status" value="1"/>
</dbReference>
<reference evidence="6" key="2">
    <citation type="submission" date="2022-03" db="EMBL/GenBank/DDBJ databases">
        <title>Draft title - Genomic analysis of global carrot germplasm unveils the trajectory of domestication and the origin of high carotenoid orange carrot.</title>
        <authorList>
            <person name="Iorizzo M."/>
            <person name="Ellison S."/>
            <person name="Senalik D."/>
            <person name="Macko-Podgorni A."/>
            <person name="Grzebelus D."/>
            <person name="Bostan H."/>
            <person name="Rolling W."/>
            <person name="Curaba J."/>
            <person name="Simon P."/>
        </authorList>
    </citation>
    <scope>NUCLEOTIDE SEQUENCE</scope>
    <source>
        <tissue evidence="6">Leaf</tissue>
    </source>
</reference>
<dbReference type="PANTHER" id="PTHR11783">
    <property type="entry name" value="SULFOTRANSFERASE SULT"/>
    <property type="match status" value="1"/>
</dbReference>